<dbReference type="AlphaFoldDB" id="A0AAD9D4M4"/>
<evidence type="ECO:0000313" key="1">
    <source>
        <dbReference type="EMBL" id="KAK1732853.1"/>
    </source>
</evidence>
<dbReference type="Proteomes" id="UP001224775">
    <property type="component" value="Unassembled WGS sequence"/>
</dbReference>
<gene>
    <name evidence="1" type="ORF">QTG54_016391</name>
</gene>
<dbReference type="EMBL" id="JATAAI010000056">
    <property type="protein sequence ID" value="KAK1732853.1"/>
    <property type="molecule type" value="Genomic_DNA"/>
</dbReference>
<proteinExistence type="predicted"/>
<comment type="caution">
    <text evidence="1">The sequence shown here is derived from an EMBL/GenBank/DDBJ whole genome shotgun (WGS) entry which is preliminary data.</text>
</comment>
<reference evidence="1" key="1">
    <citation type="submission" date="2023-06" db="EMBL/GenBank/DDBJ databases">
        <title>Survivors Of The Sea: Transcriptome response of Skeletonema marinoi to long-term dormancy.</title>
        <authorList>
            <person name="Pinder M.I.M."/>
            <person name="Kourtchenko O."/>
            <person name="Robertson E.K."/>
            <person name="Larsson T."/>
            <person name="Maumus F."/>
            <person name="Osuna-Cruz C.M."/>
            <person name="Vancaester E."/>
            <person name="Stenow R."/>
            <person name="Vandepoele K."/>
            <person name="Ploug H."/>
            <person name="Bruchert V."/>
            <person name="Godhe A."/>
            <person name="Topel M."/>
        </authorList>
    </citation>
    <scope>NUCLEOTIDE SEQUENCE</scope>
    <source>
        <strain evidence="1">R05AC</strain>
    </source>
</reference>
<name>A0AAD9D4M4_9STRA</name>
<evidence type="ECO:0000313" key="2">
    <source>
        <dbReference type="Proteomes" id="UP001224775"/>
    </source>
</evidence>
<organism evidence="1 2">
    <name type="scientific">Skeletonema marinoi</name>
    <dbReference type="NCBI Taxonomy" id="267567"/>
    <lineage>
        <taxon>Eukaryota</taxon>
        <taxon>Sar</taxon>
        <taxon>Stramenopiles</taxon>
        <taxon>Ochrophyta</taxon>
        <taxon>Bacillariophyta</taxon>
        <taxon>Coscinodiscophyceae</taxon>
        <taxon>Thalassiosirophycidae</taxon>
        <taxon>Thalassiosirales</taxon>
        <taxon>Skeletonemataceae</taxon>
        <taxon>Skeletonema</taxon>
        <taxon>Skeletonema marinoi-dohrnii complex</taxon>
    </lineage>
</organism>
<keyword evidence="2" id="KW-1185">Reference proteome</keyword>
<protein>
    <submittedName>
        <fullName evidence="1">Uncharacterized protein</fullName>
    </submittedName>
</protein>
<accession>A0AAD9D4M4</accession>
<sequence length="73" mass="8295">MSSVKSVFPDAQVTPNCINSYPIRVKIQAHENGSTQTIWEGDQRNLFRKYASKRKKAVEAMVKNLNELKASKL</sequence>